<dbReference type="SUPFAM" id="SSF82649">
    <property type="entry name" value="SufE/NifU"/>
    <property type="match status" value="1"/>
</dbReference>
<protein>
    <submittedName>
        <fullName evidence="2">Iron-sulfur cluster assembly scaffold protein</fullName>
    </submittedName>
</protein>
<dbReference type="GO" id="GO:0051536">
    <property type="term" value="F:iron-sulfur cluster binding"/>
    <property type="evidence" value="ECO:0007669"/>
    <property type="project" value="InterPro"/>
</dbReference>
<dbReference type="RefSeq" id="WP_393971685.1">
    <property type="nucleotide sequence ID" value="NZ_CP133772.1"/>
</dbReference>
<dbReference type="AlphaFoldDB" id="A0AAX4NG31"/>
<dbReference type="InterPro" id="IPR002871">
    <property type="entry name" value="NIF_FeS_clus_asmbl_NifU_N"/>
</dbReference>
<gene>
    <name evidence="2" type="ORF">OXIME_000261</name>
</gene>
<accession>A0AAX4NG31</accession>
<dbReference type="PANTHER" id="PTHR10093">
    <property type="entry name" value="IRON-SULFUR CLUSTER ASSEMBLY ENZYME NIFU HOMOLOG"/>
    <property type="match status" value="1"/>
</dbReference>
<dbReference type="Proteomes" id="UP001451606">
    <property type="component" value="Chromosome"/>
</dbReference>
<organism evidence="2 3">
    <name type="scientific">Oxyplasma meridianum</name>
    <dbReference type="NCBI Taxonomy" id="3073602"/>
    <lineage>
        <taxon>Archaea</taxon>
        <taxon>Methanobacteriati</taxon>
        <taxon>Thermoplasmatota</taxon>
        <taxon>Thermoplasmata</taxon>
        <taxon>Thermoplasmatales</taxon>
        <taxon>Thermoplasmataceae</taxon>
        <taxon>Oxyplasma</taxon>
    </lineage>
</organism>
<dbReference type="Gene3D" id="3.90.1010.10">
    <property type="match status" value="1"/>
</dbReference>
<keyword evidence="3" id="KW-1185">Reference proteome</keyword>
<dbReference type="EMBL" id="CP133772">
    <property type="protein sequence ID" value="WYX99721.1"/>
    <property type="molecule type" value="Genomic_DNA"/>
</dbReference>
<sequence>MEDEERMEFIMEHYRHPHNSGVIENPTEEITEYNPVCGDAVKVSLLIKEHRVKEIKFVGRGCSISQASASILTDEVMGKSLEDLKKLTEKEHLDLIGIRLGPSREKCALISFNALKKILVKYGDE</sequence>
<evidence type="ECO:0000313" key="2">
    <source>
        <dbReference type="EMBL" id="WYX99721.1"/>
    </source>
</evidence>
<dbReference type="CDD" id="cd06664">
    <property type="entry name" value="IscU_like"/>
    <property type="match status" value="1"/>
</dbReference>
<reference evidence="2 3" key="1">
    <citation type="submission" date="2023-09" db="EMBL/GenBank/DDBJ databases">
        <authorList>
            <person name="Golyshina O.V."/>
            <person name="Lunev E.A."/>
            <person name="Bargiela R."/>
            <person name="Gaines M.C."/>
            <person name="Daum B."/>
            <person name="Bale N.J."/>
            <person name="Koenen M."/>
            <person name="Sinninghe Damst J.S."/>
            <person name="Yakimov M."/>
            <person name="Golyshin P.N."/>
        </authorList>
    </citation>
    <scope>NUCLEOTIDE SEQUENCE [LARGE SCALE GENOMIC DNA]</scope>
    <source>
        <strain evidence="2 3">M1</strain>
    </source>
</reference>
<dbReference type="GO" id="GO:0016226">
    <property type="term" value="P:iron-sulfur cluster assembly"/>
    <property type="evidence" value="ECO:0007669"/>
    <property type="project" value="InterPro"/>
</dbReference>
<dbReference type="GeneID" id="95966985"/>
<name>A0AAX4NG31_9ARCH</name>
<dbReference type="KEGG" id="omr:OXIME_000261"/>
<dbReference type="Pfam" id="PF01592">
    <property type="entry name" value="NifU_N"/>
    <property type="match status" value="1"/>
</dbReference>
<feature type="domain" description="NIF system FeS cluster assembly NifU N-terminal" evidence="1">
    <location>
        <begin position="8"/>
        <end position="122"/>
    </location>
</feature>
<evidence type="ECO:0000313" key="3">
    <source>
        <dbReference type="Proteomes" id="UP001451606"/>
    </source>
</evidence>
<dbReference type="GO" id="GO:0005506">
    <property type="term" value="F:iron ion binding"/>
    <property type="evidence" value="ECO:0007669"/>
    <property type="project" value="InterPro"/>
</dbReference>
<proteinExistence type="predicted"/>
<evidence type="ECO:0000259" key="1">
    <source>
        <dbReference type="Pfam" id="PF01592"/>
    </source>
</evidence>